<evidence type="ECO:0000313" key="2">
    <source>
        <dbReference type="Proteomes" id="UP000414233"/>
    </source>
</evidence>
<dbReference type="Proteomes" id="UP000414233">
    <property type="component" value="Unassembled WGS sequence"/>
</dbReference>
<dbReference type="RefSeq" id="WP_150700284.1">
    <property type="nucleotide sequence ID" value="NZ_CABPRZ010000049.1"/>
</dbReference>
<dbReference type="OrthoDB" id="9791262at2"/>
<proteinExistence type="predicted"/>
<reference evidence="1 2" key="1">
    <citation type="submission" date="2019-08" db="EMBL/GenBank/DDBJ databases">
        <authorList>
            <person name="Peeters C."/>
        </authorList>
    </citation>
    <scope>NUCLEOTIDE SEQUENCE [LARGE SCALE GENOMIC DNA]</scope>
    <source>
        <strain evidence="1 2">LMG 30175</strain>
    </source>
</reference>
<dbReference type="AlphaFoldDB" id="A0A5E4ZF58"/>
<accession>A0A5E4ZF58</accession>
<organism evidence="1 2">
    <name type="scientific">Pandoraea terrae</name>
    <dbReference type="NCBI Taxonomy" id="1537710"/>
    <lineage>
        <taxon>Bacteria</taxon>
        <taxon>Pseudomonadati</taxon>
        <taxon>Pseudomonadota</taxon>
        <taxon>Betaproteobacteria</taxon>
        <taxon>Burkholderiales</taxon>
        <taxon>Burkholderiaceae</taxon>
        <taxon>Pandoraea</taxon>
    </lineage>
</organism>
<name>A0A5E4ZF58_9BURK</name>
<sequence>MGAAVTVDACGTTRCRVALPAVPLGRVREAAARLAAQRGHWPVALLSGVHNPWGYAQRFLDAWQVLDLCESDALVDAVAVRLGPDVVLWDSELRLAGRAPARRTLGEARCWPVEPLAGIVAVIDLSGAANEVDVALHDVTSMSVDAEAAHGAQLWVRYMPATSLFVRAPTHPAHRAMARHDPLINYAGRPLWLVRGENRAGNDFVTGFDVAAPNWSPSNVDDALVREDVANR</sequence>
<keyword evidence="2" id="KW-1185">Reference proteome</keyword>
<protein>
    <submittedName>
        <fullName evidence="1">Uncharacterized protein</fullName>
    </submittedName>
</protein>
<dbReference type="EMBL" id="CABPRZ010000049">
    <property type="protein sequence ID" value="VVE59656.1"/>
    <property type="molecule type" value="Genomic_DNA"/>
</dbReference>
<gene>
    <name evidence="1" type="ORF">PTE30175_05571</name>
</gene>
<evidence type="ECO:0000313" key="1">
    <source>
        <dbReference type="EMBL" id="VVE59656.1"/>
    </source>
</evidence>